<protein>
    <submittedName>
        <fullName evidence="1">Uncharacterized protein</fullName>
    </submittedName>
</protein>
<keyword evidence="2" id="KW-1185">Reference proteome</keyword>
<name>A0A2T7BKP8_9BACT</name>
<gene>
    <name evidence="1" type="ORF">DCC81_01855</name>
</gene>
<dbReference type="EMBL" id="QCYK01000001">
    <property type="protein sequence ID" value="PUZ28254.1"/>
    <property type="molecule type" value="Genomic_DNA"/>
</dbReference>
<evidence type="ECO:0000313" key="2">
    <source>
        <dbReference type="Proteomes" id="UP000244450"/>
    </source>
</evidence>
<reference evidence="1 2" key="1">
    <citation type="submission" date="2018-04" db="EMBL/GenBank/DDBJ databases">
        <title>Chitinophaga fuyangensis sp. nov., isolated from soil in a chemical factory.</title>
        <authorList>
            <person name="Chen K."/>
        </authorList>
    </citation>
    <scope>NUCLEOTIDE SEQUENCE [LARGE SCALE GENOMIC DNA]</scope>
    <source>
        <strain evidence="1 2">LY-1</strain>
    </source>
</reference>
<comment type="caution">
    <text evidence="1">The sequence shown here is derived from an EMBL/GenBank/DDBJ whole genome shotgun (WGS) entry which is preliminary data.</text>
</comment>
<organism evidence="1 2">
    <name type="scientific">Chitinophaga parva</name>
    <dbReference type="NCBI Taxonomy" id="2169414"/>
    <lineage>
        <taxon>Bacteria</taxon>
        <taxon>Pseudomonadati</taxon>
        <taxon>Bacteroidota</taxon>
        <taxon>Chitinophagia</taxon>
        <taxon>Chitinophagales</taxon>
        <taxon>Chitinophagaceae</taxon>
        <taxon>Chitinophaga</taxon>
    </lineage>
</organism>
<evidence type="ECO:0000313" key="1">
    <source>
        <dbReference type="EMBL" id="PUZ28254.1"/>
    </source>
</evidence>
<dbReference type="AlphaFoldDB" id="A0A2T7BKP8"/>
<sequence length="65" mass="7354">MIIQQLKSQYYYQPSYQARRGDGKAAAGRMPGNRAFRLAVRRVVGPESAPAPHLFNPQKITLKPR</sequence>
<dbReference type="Proteomes" id="UP000244450">
    <property type="component" value="Unassembled WGS sequence"/>
</dbReference>
<proteinExistence type="predicted"/>
<accession>A0A2T7BKP8</accession>